<keyword evidence="4" id="KW-0808">Transferase</keyword>
<evidence type="ECO:0000313" key="3">
    <source>
        <dbReference type="EMBL" id="JAQ71608.1"/>
    </source>
</evidence>
<evidence type="ECO:0000256" key="1">
    <source>
        <dbReference type="SAM" id="MobiDB-lite"/>
    </source>
</evidence>
<dbReference type="InterPro" id="IPR006580">
    <property type="entry name" value="Znf_TTF"/>
</dbReference>
<feature type="domain" description="TTF-type" evidence="2">
    <location>
        <begin position="89"/>
        <end position="175"/>
    </location>
</feature>
<reference evidence="3" key="1">
    <citation type="submission" date="2015-01" db="EMBL/GenBank/DDBJ databases">
        <title>EvidentialGene: Evidence-directed Construction of Complete mRNA Transcriptomes without Genomes.</title>
        <authorList>
            <person name="Gilbert D.G."/>
        </authorList>
    </citation>
    <scope>NUCLEOTIDE SEQUENCE</scope>
</reference>
<organism evidence="3">
    <name type="scientific">Fundulus heteroclitus</name>
    <name type="common">Killifish</name>
    <name type="synonym">Mummichog</name>
    <dbReference type="NCBI Taxonomy" id="8078"/>
    <lineage>
        <taxon>Eukaryota</taxon>
        <taxon>Metazoa</taxon>
        <taxon>Chordata</taxon>
        <taxon>Craniata</taxon>
        <taxon>Vertebrata</taxon>
        <taxon>Euteleostomi</taxon>
        <taxon>Actinopterygii</taxon>
        <taxon>Neopterygii</taxon>
        <taxon>Teleostei</taxon>
        <taxon>Neoteleostei</taxon>
        <taxon>Acanthomorphata</taxon>
        <taxon>Ovalentaria</taxon>
        <taxon>Atherinomorphae</taxon>
        <taxon>Cyprinodontiformes</taxon>
        <taxon>Fundulidae</taxon>
        <taxon>Fundulus</taxon>
    </lineage>
</organism>
<protein>
    <submittedName>
        <fullName evidence="4">52 kDa repressor of the inhibitor of the protein kinase</fullName>
    </submittedName>
    <submittedName>
        <fullName evidence="3">Transposase</fullName>
    </submittedName>
</protein>
<dbReference type="GO" id="GO:0016301">
    <property type="term" value="F:kinase activity"/>
    <property type="evidence" value="ECO:0007669"/>
    <property type="project" value="UniProtKB-KW"/>
</dbReference>
<dbReference type="EMBL" id="GCES01114714">
    <property type="protein sequence ID" value="JAQ71608.1"/>
    <property type="molecule type" value="Transcribed_RNA"/>
</dbReference>
<dbReference type="PANTHER" id="PTHR45749">
    <property type="match status" value="1"/>
</dbReference>
<keyword evidence="4" id="KW-0418">Kinase</keyword>
<feature type="region of interest" description="Disordered" evidence="1">
    <location>
        <begin position="19"/>
        <end position="87"/>
    </location>
</feature>
<dbReference type="PANTHER" id="PTHR45749:SF37">
    <property type="entry name" value="OS05G0311600 PROTEIN"/>
    <property type="match status" value="1"/>
</dbReference>
<dbReference type="InterPro" id="IPR008906">
    <property type="entry name" value="HATC_C_dom"/>
</dbReference>
<dbReference type="GO" id="GO:0046983">
    <property type="term" value="F:protein dimerization activity"/>
    <property type="evidence" value="ECO:0007669"/>
    <property type="project" value="InterPro"/>
</dbReference>
<dbReference type="InterPro" id="IPR025398">
    <property type="entry name" value="DUF4371"/>
</dbReference>
<dbReference type="EMBL" id="GCES01043140">
    <property type="protein sequence ID" value="JAR43183.1"/>
    <property type="molecule type" value="Transcribed_RNA"/>
</dbReference>
<dbReference type="Pfam" id="PF05699">
    <property type="entry name" value="Dimer_Tnp_hAT"/>
    <property type="match status" value="1"/>
</dbReference>
<name>A0A146RTA0_FUNHE</name>
<accession>A0A146RTA0</accession>
<evidence type="ECO:0000313" key="4">
    <source>
        <dbReference type="EMBL" id="JAR43183.1"/>
    </source>
</evidence>
<dbReference type="AlphaFoldDB" id="A0A146RTA0"/>
<proteinExistence type="predicted"/>
<evidence type="ECO:0000259" key="2">
    <source>
        <dbReference type="SMART" id="SM00597"/>
    </source>
</evidence>
<dbReference type="Pfam" id="PF14291">
    <property type="entry name" value="DUF4371"/>
    <property type="match status" value="1"/>
</dbReference>
<dbReference type="SUPFAM" id="SSF53098">
    <property type="entry name" value="Ribonuclease H-like"/>
    <property type="match status" value="1"/>
</dbReference>
<sequence length="780" mass="88628">MVGSIVFMYYFYNVVQSKEESENTEISASDQDDEEPEGPVAGDPTDLFSAASSTPFTLPKGPGDISRSKEQGPVQPSSTNFPRTQHGMRKRSFQSSWYKDYSWLEYSVIQDSSYCFACRHFSLPNAPDSVFASHSGFCNWKKALYKESGFKLHSKSEHHVNAMYAWSQYKRGNEGNTTMLNSINANRKQVVEENRHYIKTIADVLLLTATQNIAQRGHRESEDSKNKGNFLAILNEIAKHDPLIEKKLRGCGNAKYTSHQIQNEILQCLAEMVQTEIIKEVKECEVFSVIADETKDLQKKEQMSVVVRYYYNGVIHESFLCFQAAESLNAAGLSEMIINCLEKHGLDYRNNLVGQGYDGASVMSGKHSGVSARIQSNARFAFYVHCNAHCLNLVLVDATKAVPEVVDFFALLQQLYNFVSGSYVHLRWLDVQKELYPAEQPRELQALSDTRWACRYKACRTMKDKLPAVLRLLQDIALERNGERSVEARGLLLQIDVQFLGLLVTFCKVLGDAKCLSDMLQSSTLDLGRATDLVGALRDTFQDYRNEKYFDELWKEVEELAEKSKISVKIDRRHPRLSSKFLDSLVMSSIGQRKCDDEGFPRSLFNQVLDCLIVELKRRFSKKNCEIMQGVQSLNPKSATFLNVEPLIAFGQIFESDLDDLKHEVHQAKRLLDQRIKSDLDTPSTLLDFLVFLEPYQEVLRELFKLCKIAVVSPVSTASCERSFSALKLIKTNLRTTMADARLSHIGILSIESRRALGLNMEDFVTYFASSHNNRRILLL</sequence>
<feature type="compositionally biased region" description="Polar residues" evidence="1">
    <location>
        <begin position="74"/>
        <end position="83"/>
    </location>
</feature>
<dbReference type="InterPro" id="IPR012337">
    <property type="entry name" value="RNaseH-like_sf"/>
</dbReference>
<dbReference type="SMART" id="SM00597">
    <property type="entry name" value="ZnF_TTF"/>
    <property type="match status" value="1"/>
</dbReference>